<evidence type="ECO:0000313" key="2">
    <source>
        <dbReference type="EMBL" id="KAK7062292.1"/>
    </source>
</evidence>
<name>A0AAW0EAZ9_9AGAR</name>
<keyword evidence="3" id="KW-1185">Reference proteome</keyword>
<dbReference type="Proteomes" id="UP001362999">
    <property type="component" value="Unassembled WGS sequence"/>
</dbReference>
<accession>A0AAW0EAZ9</accession>
<protein>
    <submittedName>
        <fullName evidence="2">Uncharacterized protein</fullName>
    </submittedName>
</protein>
<feature type="region of interest" description="Disordered" evidence="1">
    <location>
        <begin position="21"/>
        <end position="58"/>
    </location>
</feature>
<evidence type="ECO:0000313" key="3">
    <source>
        <dbReference type="Proteomes" id="UP001362999"/>
    </source>
</evidence>
<feature type="compositionally biased region" description="Low complexity" evidence="1">
    <location>
        <begin position="21"/>
        <end position="41"/>
    </location>
</feature>
<gene>
    <name evidence="2" type="ORF">R3P38DRAFT_693243</name>
</gene>
<organism evidence="2 3">
    <name type="scientific">Favolaschia claudopus</name>
    <dbReference type="NCBI Taxonomy" id="2862362"/>
    <lineage>
        <taxon>Eukaryota</taxon>
        <taxon>Fungi</taxon>
        <taxon>Dikarya</taxon>
        <taxon>Basidiomycota</taxon>
        <taxon>Agaricomycotina</taxon>
        <taxon>Agaricomycetes</taxon>
        <taxon>Agaricomycetidae</taxon>
        <taxon>Agaricales</taxon>
        <taxon>Marasmiineae</taxon>
        <taxon>Mycenaceae</taxon>
        <taxon>Favolaschia</taxon>
    </lineage>
</organism>
<sequence length="203" mass="22095">MSLTCSFSRVVDAGHVPCTISSGGRQSSDASDSAGSLSHGHATADFPEHKSDGGNRESSRISPIICSVLASHQFYPNSTRILRENCSQRTQSSPIFFLFCAISIKIECQRIHTSQKHGQVRSGTLNSVLKQAVASPRGSSSVVVNPELPVSYRRHRMCISVTVTASGSSWIQLTGLYRPFASESNERRALRRDAVWDSIIGNQ</sequence>
<reference evidence="2 3" key="1">
    <citation type="journal article" date="2024" name="J Genomics">
        <title>Draft genome sequencing and assembly of Favolaschia claudopus CIRM-BRFM 2984 isolated from oak limbs.</title>
        <authorList>
            <person name="Navarro D."/>
            <person name="Drula E."/>
            <person name="Chaduli D."/>
            <person name="Cazenave R."/>
            <person name="Ahrendt S."/>
            <person name="Wang J."/>
            <person name="Lipzen A."/>
            <person name="Daum C."/>
            <person name="Barry K."/>
            <person name="Grigoriev I.V."/>
            <person name="Favel A."/>
            <person name="Rosso M.N."/>
            <person name="Martin F."/>
        </authorList>
    </citation>
    <scope>NUCLEOTIDE SEQUENCE [LARGE SCALE GENOMIC DNA]</scope>
    <source>
        <strain evidence="2 3">CIRM-BRFM 2984</strain>
    </source>
</reference>
<proteinExistence type="predicted"/>
<feature type="compositionally biased region" description="Basic and acidic residues" evidence="1">
    <location>
        <begin position="46"/>
        <end position="58"/>
    </location>
</feature>
<comment type="caution">
    <text evidence="2">The sequence shown here is derived from an EMBL/GenBank/DDBJ whole genome shotgun (WGS) entry which is preliminary data.</text>
</comment>
<dbReference type="EMBL" id="JAWWNJ010000002">
    <property type="protein sequence ID" value="KAK7062292.1"/>
    <property type="molecule type" value="Genomic_DNA"/>
</dbReference>
<evidence type="ECO:0000256" key="1">
    <source>
        <dbReference type="SAM" id="MobiDB-lite"/>
    </source>
</evidence>
<dbReference type="AlphaFoldDB" id="A0AAW0EAZ9"/>